<evidence type="ECO:0000313" key="2">
    <source>
        <dbReference type="EMBL" id="KAA2261100.1"/>
    </source>
</evidence>
<accession>A0A5B2XDN4</accession>
<feature type="region of interest" description="Disordered" evidence="1">
    <location>
        <begin position="676"/>
        <end position="709"/>
    </location>
</feature>
<proteinExistence type="predicted"/>
<reference evidence="2 3" key="1">
    <citation type="submission" date="2019-09" db="EMBL/GenBank/DDBJ databases">
        <title>Goodfellowia gen. nov., a new genus of the Pseudonocardineae related to Actinoalloteichus, containing Goodfellowia coeruleoviolacea gen. nov., comb. nov. gen. nov., comb. nov.</title>
        <authorList>
            <person name="Labeda D."/>
        </authorList>
    </citation>
    <scope>NUCLEOTIDE SEQUENCE [LARGE SCALE GENOMIC DNA]</scope>
    <source>
        <strain evidence="2 3">AN110305</strain>
    </source>
</reference>
<organism evidence="2 3">
    <name type="scientific">Solihabitans fulvus</name>
    <dbReference type="NCBI Taxonomy" id="1892852"/>
    <lineage>
        <taxon>Bacteria</taxon>
        <taxon>Bacillati</taxon>
        <taxon>Actinomycetota</taxon>
        <taxon>Actinomycetes</taxon>
        <taxon>Pseudonocardiales</taxon>
        <taxon>Pseudonocardiaceae</taxon>
        <taxon>Solihabitans</taxon>
    </lineage>
</organism>
<sequence length="872" mass="90767">MTLRSPGQKLLGLGAIAIAALLSVVLALTGGPILLAGSPVAVDAKLVSGKALDGLGALADVKLTGEVYTDDGVPLHVDIVTLATGDTSAIVTDPGGGAAEFLVTKNSASVKANNTWWLDTIPAFAQTLADKWVKADDSMGFPVGMLGALGGRQLADTIRKGTTGKPWTAQSVTYRDGTPALALTTASGGWTVYVSTTDQPAVLGISGPLAAGPVKLRAQLPTSAGGYSRTDLRVAPADDPCKKTANSKVEEAKPQAVAAPAPPEPPSVAHGPRVSISIPPIPTCVDVPACAVTIIVNNGGDRPATGTVQYSASSGGGGASPVAAPPGGSASLSFMATNPAASCTQTCDRQYTVEAMYLDMSAGSDLDTGKSLHDRGIDPNRPIADEPGVSGPEINKLVNGLAGTLPQASGLVNQGASKENQVIYQRTKAAHRKRVVKIVEDLLQHGAAFTTPPGGKHPIAEILDASDAATTDDDRASWVGALSLLAGLVYDPNRQPGTVSVQNGFVVDDQYQRIYAVASVAGQETNKKSQPNVPLPTNQDLFRSLNTQLQRAVDSLSAATLKPTYARVAYLGFGPNAGPLSSWSLTQLLDHFAAQASASVPSPRSLLTDKSGKLRIGELVVANERSRDVKADPRYGGAYVLDNPILRRMTVVAQPNAPPTTPPPVTSLYRSDVNRQHARGGDLPDPTDLSIRPSVSGGHQGGTGAAEKTEYPLSWGEAEIAEAERQVMANNQPVGGQPLLIPNEYGTPEWGWHYKGVATVNGTPVDLDMFVFADGGLRTSYPDGKSTVNTNFANGKPITDPTIVFTNPSPPAQKPPGTLKRETALPKFDRSTESWTHVGKDKGGNTKKVVRDKNGQDTETMVTPAPTQTNCP</sequence>
<feature type="region of interest" description="Disordered" evidence="1">
    <location>
        <begin position="827"/>
        <end position="872"/>
    </location>
</feature>
<dbReference type="Proteomes" id="UP000323454">
    <property type="component" value="Unassembled WGS sequence"/>
</dbReference>
<dbReference type="AlphaFoldDB" id="A0A5B2XDN4"/>
<reference evidence="2 3" key="2">
    <citation type="submission" date="2019-09" db="EMBL/GenBank/DDBJ databases">
        <authorList>
            <person name="Jin C."/>
        </authorList>
    </citation>
    <scope>NUCLEOTIDE SEQUENCE [LARGE SCALE GENOMIC DNA]</scope>
    <source>
        <strain evidence="2 3">AN110305</strain>
    </source>
</reference>
<feature type="compositionally biased region" description="Polar residues" evidence="1">
    <location>
        <begin position="857"/>
        <end position="872"/>
    </location>
</feature>
<keyword evidence="3" id="KW-1185">Reference proteome</keyword>
<comment type="caution">
    <text evidence="2">The sequence shown here is derived from an EMBL/GenBank/DDBJ whole genome shotgun (WGS) entry which is preliminary data.</text>
</comment>
<dbReference type="RefSeq" id="WP_149850898.1">
    <property type="nucleotide sequence ID" value="NZ_VUOB01000031.1"/>
</dbReference>
<gene>
    <name evidence="2" type="ORF">F0L68_18750</name>
</gene>
<feature type="region of interest" description="Disordered" evidence="1">
    <location>
        <begin position="227"/>
        <end position="271"/>
    </location>
</feature>
<dbReference type="EMBL" id="VUOB01000031">
    <property type="protein sequence ID" value="KAA2261100.1"/>
    <property type="molecule type" value="Genomic_DNA"/>
</dbReference>
<dbReference type="OrthoDB" id="3651755at2"/>
<name>A0A5B2XDN4_9PSEU</name>
<protein>
    <submittedName>
        <fullName evidence="2">Uncharacterized protein</fullName>
    </submittedName>
</protein>
<evidence type="ECO:0000256" key="1">
    <source>
        <dbReference type="SAM" id="MobiDB-lite"/>
    </source>
</evidence>
<evidence type="ECO:0000313" key="3">
    <source>
        <dbReference type="Proteomes" id="UP000323454"/>
    </source>
</evidence>
<feature type="compositionally biased region" description="Basic and acidic residues" evidence="1">
    <location>
        <begin position="827"/>
        <end position="856"/>
    </location>
</feature>